<keyword evidence="1" id="KW-0472">Membrane</keyword>
<sequence length="87" mass="9804">MPADPQVRRAAHRVALQQRDQLLAQRRWFLPLLGVVTAFLLWVALRDGGGDPFSWLGIVFLLVLIAAHVLVARRLARRAEMLAEPPD</sequence>
<dbReference type="Proteomes" id="UP000198921">
    <property type="component" value="Unassembled WGS sequence"/>
</dbReference>
<name>A0A1H3R894_9ACTN</name>
<protein>
    <submittedName>
        <fullName evidence="2">Uncharacterized protein</fullName>
    </submittedName>
</protein>
<keyword evidence="1" id="KW-0812">Transmembrane</keyword>
<reference evidence="3" key="1">
    <citation type="submission" date="2016-10" db="EMBL/GenBank/DDBJ databases">
        <authorList>
            <person name="Varghese N."/>
            <person name="Submissions S."/>
        </authorList>
    </citation>
    <scope>NUCLEOTIDE SEQUENCE [LARGE SCALE GENOMIC DNA]</scope>
    <source>
        <strain evidence="3">DSM 45422</strain>
    </source>
</reference>
<dbReference type="EMBL" id="FNOT01000031">
    <property type="protein sequence ID" value="SDZ21481.1"/>
    <property type="molecule type" value="Genomic_DNA"/>
</dbReference>
<feature type="transmembrane region" description="Helical" evidence="1">
    <location>
        <begin position="52"/>
        <end position="72"/>
    </location>
</feature>
<gene>
    <name evidence="2" type="ORF">SAMN05660209_05058</name>
</gene>
<keyword evidence="1" id="KW-1133">Transmembrane helix</keyword>
<feature type="transmembrane region" description="Helical" evidence="1">
    <location>
        <begin position="28"/>
        <end position="46"/>
    </location>
</feature>
<organism evidence="2 3">
    <name type="scientific">Geodermatophilus africanus</name>
    <dbReference type="NCBI Taxonomy" id="1137993"/>
    <lineage>
        <taxon>Bacteria</taxon>
        <taxon>Bacillati</taxon>
        <taxon>Actinomycetota</taxon>
        <taxon>Actinomycetes</taxon>
        <taxon>Geodermatophilales</taxon>
        <taxon>Geodermatophilaceae</taxon>
        <taxon>Geodermatophilus</taxon>
    </lineage>
</organism>
<keyword evidence="3" id="KW-1185">Reference proteome</keyword>
<dbReference type="STRING" id="1137993.SAMN05660209_05058"/>
<evidence type="ECO:0000256" key="1">
    <source>
        <dbReference type="SAM" id="Phobius"/>
    </source>
</evidence>
<accession>A0A1H3R894</accession>
<evidence type="ECO:0000313" key="2">
    <source>
        <dbReference type="EMBL" id="SDZ21481.1"/>
    </source>
</evidence>
<evidence type="ECO:0000313" key="3">
    <source>
        <dbReference type="Proteomes" id="UP000198921"/>
    </source>
</evidence>
<dbReference type="RefSeq" id="WP_211517301.1">
    <property type="nucleotide sequence ID" value="NZ_FNOT01000031.1"/>
</dbReference>
<proteinExistence type="predicted"/>
<dbReference type="AlphaFoldDB" id="A0A1H3R894"/>